<dbReference type="Ensembl" id="ENSACAT00000010050.4">
    <property type="protein sequence ID" value="ENSACAP00000009848.4"/>
    <property type="gene ID" value="ENSACAG00000010061.4"/>
</dbReference>
<dbReference type="OrthoDB" id="6103133at2759"/>
<dbReference type="Pfam" id="PF14769">
    <property type="entry name" value="CLAMP"/>
    <property type="match status" value="1"/>
</dbReference>
<name>G1KJM4_ANOCA</name>
<protein>
    <submittedName>
        <fullName evidence="2">Uncharacterized protein</fullName>
    </submittedName>
</protein>
<keyword evidence="3" id="KW-1185">Reference proteome</keyword>
<dbReference type="PANTHER" id="PTHR28457">
    <property type="entry name" value="COILED-COIL DOMAIN-CONTAINING PROTEIN 189"/>
    <property type="match status" value="1"/>
</dbReference>
<dbReference type="CTD" id="106737769"/>
<dbReference type="InParanoid" id="G1KJM4"/>
<accession>G1KJM4</accession>
<feature type="compositionally biased region" description="Pro residues" evidence="1">
    <location>
        <begin position="253"/>
        <end position="262"/>
    </location>
</feature>
<reference evidence="2" key="3">
    <citation type="submission" date="2025-09" db="UniProtKB">
        <authorList>
            <consortium name="Ensembl"/>
        </authorList>
    </citation>
    <scope>IDENTIFICATION</scope>
</reference>
<gene>
    <name evidence="2" type="primary">c1h8orf74</name>
</gene>
<dbReference type="KEGG" id="acs:100564582"/>
<evidence type="ECO:0000256" key="1">
    <source>
        <dbReference type="SAM" id="MobiDB-lite"/>
    </source>
</evidence>
<dbReference type="GeneID" id="100564582"/>
<evidence type="ECO:0000313" key="3">
    <source>
        <dbReference type="Proteomes" id="UP000001646"/>
    </source>
</evidence>
<dbReference type="PANTHER" id="PTHR28457:SF2">
    <property type="entry name" value="SIMILAR TO 4930578I06RIK PROTEIN"/>
    <property type="match status" value="1"/>
</dbReference>
<reference evidence="2 3" key="1">
    <citation type="submission" date="2009-12" db="EMBL/GenBank/DDBJ databases">
        <title>The Genome Sequence of Anolis carolinensis (Green Anole Lizard).</title>
        <authorList>
            <consortium name="The Genome Sequencing Platform"/>
            <person name="Di Palma F."/>
            <person name="Alfoldi J."/>
            <person name="Heiman D."/>
            <person name="Young S."/>
            <person name="Grabherr M."/>
            <person name="Johnson J."/>
            <person name="Lander E.S."/>
            <person name="Lindblad-Toh K."/>
        </authorList>
    </citation>
    <scope>NUCLEOTIDE SEQUENCE [LARGE SCALE GENOMIC DNA]</scope>
    <source>
        <strain evidence="2 3">JBL SC #1</strain>
    </source>
</reference>
<dbReference type="GeneTree" id="ENSGT00940000154323"/>
<reference evidence="2" key="2">
    <citation type="submission" date="2025-08" db="UniProtKB">
        <authorList>
            <consortium name="Ensembl"/>
        </authorList>
    </citation>
    <scope>IDENTIFICATION</scope>
</reference>
<dbReference type="InterPro" id="IPR032727">
    <property type="entry name" value="CLAMP"/>
</dbReference>
<organism evidence="2 3">
    <name type="scientific">Anolis carolinensis</name>
    <name type="common">Green anole</name>
    <name type="synonym">American chameleon</name>
    <dbReference type="NCBI Taxonomy" id="28377"/>
    <lineage>
        <taxon>Eukaryota</taxon>
        <taxon>Metazoa</taxon>
        <taxon>Chordata</taxon>
        <taxon>Craniata</taxon>
        <taxon>Vertebrata</taxon>
        <taxon>Euteleostomi</taxon>
        <taxon>Lepidosauria</taxon>
        <taxon>Squamata</taxon>
        <taxon>Bifurcata</taxon>
        <taxon>Unidentata</taxon>
        <taxon>Episquamata</taxon>
        <taxon>Toxicofera</taxon>
        <taxon>Iguania</taxon>
        <taxon>Dactyloidae</taxon>
        <taxon>Anolis</taxon>
    </lineage>
</organism>
<evidence type="ECO:0000313" key="2">
    <source>
        <dbReference type="Ensembl" id="ENSACAP00000009848.4"/>
    </source>
</evidence>
<feature type="region of interest" description="Disordered" evidence="1">
    <location>
        <begin position="253"/>
        <end position="291"/>
    </location>
</feature>
<dbReference type="Proteomes" id="UP000001646">
    <property type="component" value="Chromosome 4"/>
</dbReference>
<dbReference type="AlphaFoldDB" id="G1KJM4"/>
<sequence>MTLLSPSLPQQLSARQYLRDLLDWTEFDEIRELRRSIHLDIYYWSIVFAAEKGFSWPAVAEVANLTGQLLEKTKGVSPLQAIQVLQEKLVNFQVKLSPTQLRAVLDYFHNTFIKHYWLYQFVLTRERNCWQSFDSLEVYVPPSPLPLSEGMELEAWKFEQQVSALCAAEDEKRASVARIRETLWAKKEELLQEVYRSVERQTGGLSREDLVFLVREAIKAQLQTLQEIIQHEIETTFEILQLRLQKKTLMLNPPPIYPPIPTPESQKEGKVKKKSSESKHKGEDKKPKKKK</sequence>
<feature type="compositionally biased region" description="Basic and acidic residues" evidence="1">
    <location>
        <begin position="265"/>
        <end position="291"/>
    </location>
</feature>
<proteinExistence type="predicted"/>
<dbReference type="Bgee" id="ENSACAG00000010061">
    <property type="expression patterns" value="Expressed in brain and 2 other cell types or tissues"/>
</dbReference>